<name>A0AA88A372_FICCA</name>
<evidence type="ECO:0000313" key="3">
    <source>
        <dbReference type="Proteomes" id="UP001187192"/>
    </source>
</evidence>
<dbReference type="EMBL" id="BTGU01000020">
    <property type="protein sequence ID" value="GMN45512.1"/>
    <property type="molecule type" value="Genomic_DNA"/>
</dbReference>
<dbReference type="PANTHER" id="PTHR34194:SF2">
    <property type="entry name" value="F14J8.16 PROTEIN"/>
    <property type="match status" value="1"/>
</dbReference>
<reference evidence="2" key="1">
    <citation type="submission" date="2023-07" db="EMBL/GenBank/DDBJ databases">
        <title>draft genome sequence of fig (Ficus carica).</title>
        <authorList>
            <person name="Takahashi T."/>
            <person name="Nishimura K."/>
        </authorList>
    </citation>
    <scope>NUCLEOTIDE SEQUENCE</scope>
</reference>
<evidence type="ECO:0000313" key="2">
    <source>
        <dbReference type="EMBL" id="GMN45512.1"/>
    </source>
</evidence>
<gene>
    <name evidence="2" type="ORF">TIFTF001_014692</name>
</gene>
<dbReference type="AlphaFoldDB" id="A0AA88A372"/>
<comment type="caution">
    <text evidence="2">The sequence shown here is derived from an EMBL/GenBank/DDBJ whole genome shotgun (WGS) entry which is preliminary data.</text>
</comment>
<sequence length="605" mass="69115">MGLEGSNYDSNVARLERRLKRRRIANTEFEKKPRKNALTVIENNAAKETMELEEYENFVSTNSYEHGDYNDDVGDHNLDPQYKMFLQNVKQDGQSYAVVVFEENGVNELLRYEIVDSESDERGLETREGVESYPVNKKVNSERILRRDLNGENTEIANGLADFSSEGRDGWSPRALRYHARNTRKRESVEILDDGWSKRRRRCSAGRNAGSDSSARSVLEDNYFNEHEIGHDGDVGDVPNGRGKGCLAQKRAGRERKGLNSGATSLRSGSEGKRLVENEFECDDDSVDEEYDRFLNSINVGLGSEGDFFDQHGSDREDDVEDEEYDCVLNSVGRSHVRLGSEGSFSDQHQSDHEEEICDEEEDQLTHVSEDEIDDSDEYYRLTDRVSGGMKGQSSTMPQFEGHHLVESECDQEDVFDEIDEDYATFLNQLEMDGEATMYKIDGNPERFDEVEESDSDIEIMDKDPYTGGATTPFVSSRQCIDVENYGFTEDPSMRCSQFKKGLMEVLKMPYDSKEHEVLKGEVSCRKPITRERVMRNHTKSYPVEKLGKSYLDLYSGYPRSDGHGMVHISDDQKFKPWLDLSCLEVLPQKVTGTRRILRSKCKKI</sequence>
<feature type="region of interest" description="Disordered" evidence="1">
    <location>
        <begin position="250"/>
        <end position="270"/>
    </location>
</feature>
<dbReference type="Proteomes" id="UP001187192">
    <property type="component" value="Unassembled WGS sequence"/>
</dbReference>
<evidence type="ECO:0000256" key="1">
    <source>
        <dbReference type="SAM" id="MobiDB-lite"/>
    </source>
</evidence>
<dbReference type="PANTHER" id="PTHR34194">
    <property type="entry name" value="F14J8.16 PROTEIN"/>
    <property type="match status" value="1"/>
</dbReference>
<proteinExistence type="predicted"/>
<protein>
    <submittedName>
        <fullName evidence="2">Uncharacterized protein</fullName>
    </submittedName>
</protein>
<organism evidence="2 3">
    <name type="scientific">Ficus carica</name>
    <name type="common">Common fig</name>
    <dbReference type="NCBI Taxonomy" id="3494"/>
    <lineage>
        <taxon>Eukaryota</taxon>
        <taxon>Viridiplantae</taxon>
        <taxon>Streptophyta</taxon>
        <taxon>Embryophyta</taxon>
        <taxon>Tracheophyta</taxon>
        <taxon>Spermatophyta</taxon>
        <taxon>Magnoliopsida</taxon>
        <taxon>eudicotyledons</taxon>
        <taxon>Gunneridae</taxon>
        <taxon>Pentapetalae</taxon>
        <taxon>rosids</taxon>
        <taxon>fabids</taxon>
        <taxon>Rosales</taxon>
        <taxon>Moraceae</taxon>
        <taxon>Ficeae</taxon>
        <taxon>Ficus</taxon>
    </lineage>
</organism>
<accession>A0AA88A372</accession>
<keyword evidence="3" id="KW-1185">Reference proteome</keyword>